<evidence type="ECO:0000313" key="3">
    <source>
        <dbReference type="Proteomes" id="UP000250140"/>
    </source>
</evidence>
<keyword evidence="1" id="KW-0732">Signal</keyword>
<feature type="signal peptide" evidence="1">
    <location>
        <begin position="1"/>
        <end position="22"/>
    </location>
</feature>
<organism evidence="2 3">
    <name type="scientific">Glonium stellatum</name>
    <dbReference type="NCBI Taxonomy" id="574774"/>
    <lineage>
        <taxon>Eukaryota</taxon>
        <taxon>Fungi</taxon>
        <taxon>Dikarya</taxon>
        <taxon>Ascomycota</taxon>
        <taxon>Pezizomycotina</taxon>
        <taxon>Dothideomycetes</taxon>
        <taxon>Pleosporomycetidae</taxon>
        <taxon>Gloniales</taxon>
        <taxon>Gloniaceae</taxon>
        <taxon>Glonium</taxon>
    </lineage>
</organism>
<dbReference type="OrthoDB" id="5817230at2759"/>
<dbReference type="Proteomes" id="UP000250140">
    <property type="component" value="Unassembled WGS sequence"/>
</dbReference>
<gene>
    <name evidence="2" type="ORF">AOQ84DRAFT_304478</name>
</gene>
<sequence length="101" mass="11460">NEWKEADITFLSLVAQLTALRAALTEIKEWTNTDPANLHYQLVMDLDVIISCCRMLISKIDTKLSKLHQTPDEKVDFSSKVKLVFGSKSMGNIQKLIKQLP</sequence>
<dbReference type="AlphaFoldDB" id="A0A8E2EQ51"/>
<proteinExistence type="predicted"/>
<feature type="chain" id="PRO_5034720430" evidence="1">
    <location>
        <begin position="23"/>
        <end position="101"/>
    </location>
</feature>
<keyword evidence="3" id="KW-1185">Reference proteome</keyword>
<protein>
    <submittedName>
        <fullName evidence="2">Uncharacterized protein</fullName>
    </submittedName>
</protein>
<evidence type="ECO:0000313" key="2">
    <source>
        <dbReference type="EMBL" id="OCL02576.1"/>
    </source>
</evidence>
<feature type="non-terminal residue" evidence="2">
    <location>
        <position position="1"/>
    </location>
</feature>
<name>A0A8E2EQ51_9PEZI</name>
<accession>A0A8E2EQ51</accession>
<dbReference type="EMBL" id="KV750927">
    <property type="protein sequence ID" value="OCL02576.1"/>
    <property type="molecule type" value="Genomic_DNA"/>
</dbReference>
<evidence type="ECO:0000256" key="1">
    <source>
        <dbReference type="SAM" id="SignalP"/>
    </source>
</evidence>
<reference evidence="2 3" key="1">
    <citation type="journal article" date="2016" name="Nat. Commun.">
        <title>Ectomycorrhizal ecology is imprinted in the genome of the dominant symbiotic fungus Cenococcum geophilum.</title>
        <authorList>
            <consortium name="DOE Joint Genome Institute"/>
            <person name="Peter M."/>
            <person name="Kohler A."/>
            <person name="Ohm R.A."/>
            <person name="Kuo A."/>
            <person name="Krutzmann J."/>
            <person name="Morin E."/>
            <person name="Arend M."/>
            <person name="Barry K.W."/>
            <person name="Binder M."/>
            <person name="Choi C."/>
            <person name="Clum A."/>
            <person name="Copeland A."/>
            <person name="Grisel N."/>
            <person name="Haridas S."/>
            <person name="Kipfer T."/>
            <person name="LaButti K."/>
            <person name="Lindquist E."/>
            <person name="Lipzen A."/>
            <person name="Maire R."/>
            <person name="Meier B."/>
            <person name="Mihaltcheva S."/>
            <person name="Molinier V."/>
            <person name="Murat C."/>
            <person name="Poggeler S."/>
            <person name="Quandt C.A."/>
            <person name="Sperisen C."/>
            <person name="Tritt A."/>
            <person name="Tisserant E."/>
            <person name="Crous P.W."/>
            <person name="Henrissat B."/>
            <person name="Nehls U."/>
            <person name="Egli S."/>
            <person name="Spatafora J.W."/>
            <person name="Grigoriev I.V."/>
            <person name="Martin F.M."/>
        </authorList>
    </citation>
    <scope>NUCLEOTIDE SEQUENCE [LARGE SCALE GENOMIC DNA]</scope>
    <source>
        <strain evidence="2 3">CBS 207.34</strain>
    </source>
</reference>